<feature type="compositionally biased region" description="Basic and acidic residues" evidence="1">
    <location>
        <begin position="1"/>
        <end position="11"/>
    </location>
</feature>
<reference evidence="2" key="1">
    <citation type="submission" date="2015-11" db="EMBL/GenBank/DDBJ databases">
        <title>De novo transcriptome assembly of four potential Pierce s Disease insect vectors from Arizona vineyards.</title>
        <authorList>
            <person name="Tassone E.E."/>
        </authorList>
    </citation>
    <scope>NUCLEOTIDE SEQUENCE</scope>
</reference>
<name>A0A1B6L5A1_9HEMI</name>
<sequence length="109" mass="12858">STAEDSSHSEEMEGSQIDLHGDVNLPVDLKPHQRYDWRNMDYRQLQFLARFHGIPSNLKKDMLKVILQAKLKGRHGEVNYLLNQVRDARQRRKQLREEQAKQCSKTLNM</sequence>
<feature type="region of interest" description="Disordered" evidence="1">
    <location>
        <begin position="1"/>
        <end position="25"/>
    </location>
</feature>
<dbReference type="AlphaFoldDB" id="A0A1B6L5A1"/>
<protein>
    <submittedName>
        <fullName evidence="2">Uncharacterized protein</fullName>
    </submittedName>
</protein>
<feature type="non-terminal residue" evidence="2">
    <location>
        <position position="109"/>
    </location>
</feature>
<feature type="non-terminal residue" evidence="2">
    <location>
        <position position="1"/>
    </location>
</feature>
<evidence type="ECO:0000313" key="2">
    <source>
        <dbReference type="EMBL" id="JAT18836.1"/>
    </source>
</evidence>
<accession>A0A1B6L5A1</accession>
<evidence type="ECO:0000256" key="1">
    <source>
        <dbReference type="SAM" id="MobiDB-lite"/>
    </source>
</evidence>
<proteinExistence type="predicted"/>
<gene>
    <name evidence="2" type="ORF">g.50115</name>
</gene>
<dbReference type="EMBL" id="GEBQ01021141">
    <property type="protein sequence ID" value="JAT18836.1"/>
    <property type="molecule type" value="Transcribed_RNA"/>
</dbReference>
<organism evidence="2">
    <name type="scientific">Graphocephala atropunctata</name>
    <dbReference type="NCBI Taxonomy" id="36148"/>
    <lineage>
        <taxon>Eukaryota</taxon>
        <taxon>Metazoa</taxon>
        <taxon>Ecdysozoa</taxon>
        <taxon>Arthropoda</taxon>
        <taxon>Hexapoda</taxon>
        <taxon>Insecta</taxon>
        <taxon>Pterygota</taxon>
        <taxon>Neoptera</taxon>
        <taxon>Paraneoptera</taxon>
        <taxon>Hemiptera</taxon>
        <taxon>Auchenorrhyncha</taxon>
        <taxon>Membracoidea</taxon>
        <taxon>Cicadellidae</taxon>
        <taxon>Cicadellinae</taxon>
        <taxon>Cicadellini</taxon>
        <taxon>Graphocephala</taxon>
    </lineage>
</organism>